<name>A0AAE0FNJ2_9CHLO</name>
<feature type="region of interest" description="Disordered" evidence="1">
    <location>
        <begin position="69"/>
        <end position="136"/>
    </location>
</feature>
<feature type="compositionally biased region" description="Basic and acidic residues" evidence="1">
    <location>
        <begin position="662"/>
        <end position="671"/>
    </location>
</feature>
<keyword evidence="3" id="KW-1185">Reference proteome</keyword>
<feature type="region of interest" description="Disordered" evidence="1">
    <location>
        <begin position="594"/>
        <end position="706"/>
    </location>
</feature>
<feature type="compositionally biased region" description="Basic and acidic residues" evidence="1">
    <location>
        <begin position="271"/>
        <end position="286"/>
    </location>
</feature>
<accession>A0AAE0FNJ2</accession>
<feature type="compositionally biased region" description="Polar residues" evidence="1">
    <location>
        <begin position="603"/>
        <end position="616"/>
    </location>
</feature>
<reference evidence="2 3" key="1">
    <citation type="journal article" date="2015" name="Genome Biol. Evol.">
        <title>Comparative Genomics of a Bacterivorous Green Alga Reveals Evolutionary Causalities and Consequences of Phago-Mixotrophic Mode of Nutrition.</title>
        <authorList>
            <person name="Burns J.A."/>
            <person name="Paasch A."/>
            <person name="Narechania A."/>
            <person name="Kim E."/>
        </authorList>
    </citation>
    <scope>NUCLEOTIDE SEQUENCE [LARGE SCALE GENOMIC DNA]</scope>
    <source>
        <strain evidence="2 3">PLY_AMNH</strain>
    </source>
</reference>
<sequence length="810" mass="88543">MQPPAATAKIDAITTTAVALTLRNQNPPLGKYPASVYTIMGMGTQQAPHQAPSDQGWRRIPLTAGGTRIRQRAEQMADTTPPPAATRPRYNIPEGQGGSGETSGARLFEPGPTEDGLRSGGDSEAPPPRSMEQGAPIADHVGAVRVIPSAWDEEDVHMTSATAGHDQPELPAEEEIQSHPTDLLKEEHCNDAATFLKAVGLANLQCLVLAVATVRIAPDGTVMDTDASIANALKPGGILYKCGCREPLVASHSASQNDLLNENRTFSPSRFKFERPQDAAEVKDSTSPRGSSSQLTVDTLSTLSEDGHMGAHIELGTFCFMGPGPGTSRRHEVAQSRNENLNVNLMWDVRSGHYRAVSQDSYLPLGLASTFLNAEIPWHVRGMEEVSIQMELLCHLTEINSIFNFYTLMEGARNDPPMVAPLDPDRQLSTAILAKILKEIKFHVTSVQLEAAVTWVRQAEAGSLDSPEKGSQQSEYGGSRAKKSPRGGMPVFRGPNSLGKTIGFTQFIKVLVRLAIDHQQVDRREAVDIPSARVGAFFQQALLNHARRMTQPPKFAITYSSLGEGQDNFPELLPKLQELFKLFFDEMEWVTVTDEGEEISPTRGATSPTRGANTSPRPARVSENRTPRMSNSRPARVSESKGSELKTSPRQSMSPTTRSPRQSRDGKDAGGKAKGWQALKTAMAPSARKGVRVLPPAPSLSSQNLGRRKRGVPYMSFKAFGKFMRYTSAMSTAIIQEERSTHTENPVVWELGSADFFYANALIANQMFSSAEQPCTLSSCMNKWLQLITAKETERRNDVNYNPEFDPDLR</sequence>
<dbReference type="AlphaFoldDB" id="A0AAE0FNJ2"/>
<comment type="caution">
    <text evidence="2">The sequence shown here is derived from an EMBL/GenBank/DDBJ whole genome shotgun (WGS) entry which is preliminary data.</text>
</comment>
<protein>
    <submittedName>
        <fullName evidence="2">Uncharacterized protein</fullName>
    </submittedName>
</protein>
<dbReference type="EMBL" id="LGRX02015756">
    <property type="protein sequence ID" value="KAK3263069.1"/>
    <property type="molecule type" value="Genomic_DNA"/>
</dbReference>
<feature type="compositionally biased region" description="Polar residues" evidence="1">
    <location>
        <begin position="645"/>
        <end position="660"/>
    </location>
</feature>
<evidence type="ECO:0000313" key="2">
    <source>
        <dbReference type="EMBL" id="KAK3263069.1"/>
    </source>
</evidence>
<evidence type="ECO:0000256" key="1">
    <source>
        <dbReference type="SAM" id="MobiDB-lite"/>
    </source>
</evidence>
<gene>
    <name evidence="2" type="ORF">CYMTET_28109</name>
</gene>
<dbReference type="Proteomes" id="UP001190700">
    <property type="component" value="Unassembled WGS sequence"/>
</dbReference>
<evidence type="ECO:0000313" key="3">
    <source>
        <dbReference type="Proteomes" id="UP001190700"/>
    </source>
</evidence>
<organism evidence="2 3">
    <name type="scientific">Cymbomonas tetramitiformis</name>
    <dbReference type="NCBI Taxonomy" id="36881"/>
    <lineage>
        <taxon>Eukaryota</taxon>
        <taxon>Viridiplantae</taxon>
        <taxon>Chlorophyta</taxon>
        <taxon>Pyramimonadophyceae</taxon>
        <taxon>Pyramimonadales</taxon>
        <taxon>Pyramimonadaceae</taxon>
        <taxon>Cymbomonas</taxon>
    </lineage>
</organism>
<feature type="compositionally biased region" description="Polar residues" evidence="1">
    <location>
        <begin position="287"/>
        <end position="296"/>
    </location>
</feature>
<proteinExistence type="predicted"/>
<feature type="region of interest" description="Disordered" evidence="1">
    <location>
        <begin position="270"/>
        <end position="296"/>
    </location>
</feature>
<feature type="region of interest" description="Disordered" evidence="1">
    <location>
        <begin position="463"/>
        <end position="494"/>
    </location>
</feature>